<proteinExistence type="inferred from homology"/>
<dbReference type="GO" id="GO:0000182">
    <property type="term" value="F:rDNA binding"/>
    <property type="evidence" value="ECO:0007669"/>
    <property type="project" value="TreeGrafter"/>
</dbReference>
<name>A0A9N9I0J7_9GLOM</name>
<dbReference type="EMBL" id="CAJVPV010020331">
    <property type="protein sequence ID" value="CAG8714326.1"/>
    <property type="molecule type" value="Genomic_DNA"/>
</dbReference>
<dbReference type="GO" id="GO:0006355">
    <property type="term" value="P:regulation of DNA-templated transcription"/>
    <property type="evidence" value="ECO:0007669"/>
    <property type="project" value="InterPro"/>
</dbReference>
<feature type="non-terminal residue" evidence="4">
    <location>
        <position position="706"/>
    </location>
</feature>
<evidence type="ECO:0000256" key="1">
    <source>
        <dbReference type="ARBA" id="ARBA00004123"/>
    </source>
</evidence>
<evidence type="ECO:0000313" key="4">
    <source>
        <dbReference type="EMBL" id="CAG8714326.1"/>
    </source>
</evidence>
<dbReference type="PANTHER" id="PTHR13213:SF2">
    <property type="entry name" value="MYB-BINDING PROTEIN 1A"/>
    <property type="match status" value="1"/>
</dbReference>
<comment type="caution">
    <text evidence="4">The sequence shown here is derived from an EMBL/GenBank/DDBJ whole genome shotgun (WGS) entry which is preliminary data.</text>
</comment>
<dbReference type="Pfam" id="PF04931">
    <property type="entry name" value="DNA_pol_phi"/>
    <property type="match status" value="1"/>
</dbReference>
<evidence type="ECO:0000313" key="5">
    <source>
        <dbReference type="Proteomes" id="UP000789342"/>
    </source>
</evidence>
<keyword evidence="3" id="KW-0539">Nucleus</keyword>
<dbReference type="PANTHER" id="PTHR13213">
    <property type="entry name" value="MYB-BINDING PROTEIN 1A FAMILY MEMBER"/>
    <property type="match status" value="1"/>
</dbReference>
<feature type="non-terminal residue" evidence="4">
    <location>
        <position position="1"/>
    </location>
</feature>
<keyword evidence="5" id="KW-1185">Reference proteome</keyword>
<organism evidence="4 5">
    <name type="scientific">Acaulospora morrowiae</name>
    <dbReference type="NCBI Taxonomy" id="94023"/>
    <lineage>
        <taxon>Eukaryota</taxon>
        <taxon>Fungi</taxon>
        <taxon>Fungi incertae sedis</taxon>
        <taxon>Mucoromycota</taxon>
        <taxon>Glomeromycotina</taxon>
        <taxon>Glomeromycetes</taxon>
        <taxon>Diversisporales</taxon>
        <taxon>Acaulosporaceae</taxon>
        <taxon>Acaulospora</taxon>
    </lineage>
</organism>
<gene>
    <name evidence="4" type="ORF">AMORRO_LOCUS12898</name>
</gene>
<dbReference type="InterPro" id="IPR007015">
    <property type="entry name" value="DNA_pol_V/MYBBP1A"/>
</dbReference>
<accession>A0A9N9I0J7</accession>
<comment type="similarity">
    <text evidence="2">Belongs to the MYBBP1A family.</text>
</comment>
<evidence type="ECO:0000256" key="2">
    <source>
        <dbReference type="ARBA" id="ARBA00006809"/>
    </source>
</evidence>
<dbReference type="InterPro" id="IPR016024">
    <property type="entry name" value="ARM-type_fold"/>
</dbReference>
<protein>
    <submittedName>
        <fullName evidence="4">195_t:CDS:1</fullName>
    </submittedName>
</protein>
<sequence length="706" mass="80571">SLDSTERQASASGFISHLHDKYEEHLKSKVIPPLISNEDFAGVTEYLERCCGADVAYALIRLTRGLASSRAGARHGFSLALIELLAGLKGVTYKIVATLINEACPIKSSKDRENSDYIFGRVFGFMAIIQSGILWRKGSTKEDYIEIIDNLITCSKCKSYVREACYHIIISSIPHLKGVSFEESAISHLITVLKGSSEHGIHNPDDVNLALSIESQYPPNIRIYQEIVQADDWKNAILHRCDSCVIRWQSPKIMSSDNIAKLAVAIQASSSTLAAEIHQNQENRLHSVWNTIVQSYNHEDRKKMRDRSIEFEEFWKLIVDDQIFGVGRTRRRIYWGFQLFVKVLTTLPTEKISALFTKNFMHTLISNLHHENRRLHRASLYVLNAIINVSKIDKSKAMVVIKTLLGPNCDQDFDVISNTKTIKKIFRNMDFDELENVLSYLKKNFLEPNQSDVDTMEDRRQWIINYMYLILKDTQMGRDESWMKFILDMFLLYGFFTSKKSADVKKKNAKLVPGKNSTQIIFEEPKPPLSEKTQECCRTRLFHALGELITIRQPKNNQNVAAGLNSIMSNGGTWAYYAACQFTMLEGDHQIDPLIDLNEEIQETKKIAFKTMQRINNKLKIKSLDNALQYEGFLLLFSFSTIMLYSEPKEAMNALQDLQPCYDKMFGTSKKSKSTDDTDDTHNPVDVIVDILLGFLAVPSYFLHAA</sequence>
<dbReference type="GO" id="GO:0005730">
    <property type="term" value="C:nucleolus"/>
    <property type="evidence" value="ECO:0007669"/>
    <property type="project" value="InterPro"/>
</dbReference>
<dbReference type="SUPFAM" id="SSF48371">
    <property type="entry name" value="ARM repeat"/>
    <property type="match status" value="1"/>
</dbReference>
<dbReference type="OrthoDB" id="342531at2759"/>
<dbReference type="Proteomes" id="UP000789342">
    <property type="component" value="Unassembled WGS sequence"/>
</dbReference>
<evidence type="ECO:0000256" key="3">
    <source>
        <dbReference type="ARBA" id="ARBA00023242"/>
    </source>
</evidence>
<comment type="subcellular location">
    <subcellularLocation>
        <location evidence="1">Nucleus</location>
    </subcellularLocation>
</comment>
<reference evidence="4" key="1">
    <citation type="submission" date="2021-06" db="EMBL/GenBank/DDBJ databases">
        <authorList>
            <person name="Kallberg Y."/>
            <person name="Tangrot J."/>
            <person name="Rosling A."/>
        </authorList>
    </citation>
    <scope>NUCLEOTIDE SEQUENCE</scope>
    <source>
        <strain evidence="4">CL551</strain>
    </source>
</reference>
<dbReference type="AlphaFoldDB" id="A0A9N9I0J7"/>